<dbReference type="EMBL" id="GBYB01006950">
    <property type="protein sequence ID" value="JAG76717.1"/>
    <property type="molecule type" value="Transcribed_RNA"/>
</dbReference>
<dbReference type="Pfam" id="PF02170">
    <property type="entry name" value="PAZ"/>
    <property type="match status" value="1"/>
</dbReference>
<dbReference type="PROSITE" id="PS50822">
    <property type="entry name" value="PIWI"/>
    <property type="match status" value="1"/>
</dbReference>
<dbReference type="SMART" id="SM01163">
    <property type="entry name" value="DUF1785"/>
    <property type="match status" value="1"/>
</dbReference>
<evidence type="ECO:0000259" key="3">
    <source>
        <dbReference type="PROSITE" id="PS50822"/>
    </source>
</evidence>
<dbReference type="GO" id="GO:0003723">
    <property type="term" value="F:RNA binding"/>
    <property type="evidence" value="ECO:0007669"/>
    <property type="project" value="InterPro"/>
</dbReference>
<evidence type="ECO:0000259" key="2">
    <source>
        <dbReference type="PROSITE" id="PS50821"/>
    </source>
</evidence>
<dbReference type="SMART" id="SM00950">
    <property type="entry name" value="Piwi"/>
    <property type="match status" value="1"/>
</dbReference>
<proteinExistence type="inferred from homology"/>
<dbReference type="Gene3D" id="3.30.420.10">
    <property type="entry name" value="Ribonuclease H-like superfamily/Ribonuclease H"/>
    <property type="match status" value="1"/>
</dbReference>
<gene>
    <name evidence="4" type="primary">piwi_0</name>
    <name evidence="4" type="ORF">g.22485</name>
</gene>
<sequence length="750" mass="85613">MESNPEDVKENFVQLKANYFKILCDPNWGLHRYRLKFEPEEDNYERQKALIDQHRNVIGSFILDGPVLLSTHKPPLEFPPGDDHEIIVEYLGDIKPGDHRYLQLYNLLAKRALESLNFQMVGRNFYDINTPDAKINIEEYALEVWTGYQTAVQHYDDGVMMCVDISHKVMPQLSVSDLLEQVIETSGTDYQEAFTAEVTGLHVWTEYENKIHRIDGVDFSLSPLSNIRIAEGELGMTYKEFYKIHHNISIYRSSQPLLITNYRARNRREPAEKIYLVPELCTIAGLTGALKNDAIVKDLLSAHTTVSPESRIQKLLAFNNRLLSSSTLKEELQSSNMKLDSKLVDVIGKVLPQEKLIFGDDCQVDVNSEGEWTQAFKEKNLFHTVKLENWVVVTPEAYGFEAKNFVARMMQATRNFHLSEPHYVELEESTPECYSSHMEKSIINLNPQLLMVVVQGRRPEIFTRVMRKCYTEHAVPCQVITDKCFTSEDLNEIATKVAIQLSCKIGGVPWSIHIPLSGLMVVGVSIAHDNEESNRSFAAVVATLDKGLTRYFSTVSSHERNDQLTVNIIASLTKALEKFREVNNGCLPSRILLYRDGVPDKQIGNITDHEVSRVHKSLRRIYGGDVSLAYVLVSTHSNTRLFHGRENPPLGTVIDDVITQPLRKDFFLVSQFFKEESVMPAYYNVVFDSIRLSFERIQILTYKLTHIYFNCSSTVRGPAPLQYAHKLVFLVAQSIHTPPDPGLQDLLYFL</sequence>
<dbReference type="InterPro" id="IPR012337">
    <property type="entry name" value="RNaseH-like_sf"/>
</dbReference>
<dbReference type="SUPFAM" id="SSF101690">
    <property type="entry name" value="PAZ domain"/>
    <property type="match status" value="1"/>
</dbReference>
<reference evidence="4" key="1">
    <citation type="submission" date="2015-01" db="EMBL/GenBank/DDBJ databases">
        <title>Transcriptome Assembly of Fopius arisanus.</title>
        <authorList>
            <person name="Geib S."/>
        </authorList>
    </citation>
    <scope>NUCLEOTIDE SEQUENCE</scope>
</reference>
<comment type="similarity">
    <text evidence="1">Belongs to the argonaute family.</text>
</comment>
<dbReference type="Pfam" id="PF02171">
    <property type="entry name" value="Piwi"/>
    <property type="match status" value="1"/>
</dbReference>
<dbReference type="InterPro" id="IPR003165">
    <property type="entry name" value="Piwi"/>
</dbReference>
<evidence type="ECO:0000256" key="1">
    <source>
        <dbReference type="RuleBase" id="RU361178"/>
    </source>
</evidence>
<dbReference type="InterPro" id="IPR003100">
    <property type="entry name" value="PAZ_dom"/>
</dbReference>
<dbReference type="AlphaFoldDB" id="A0A0C9REZ8"/>
<dbReference type="PROSITE" id="PS50821">
    <property type="entry name" value="PAZ"/>
    <property type="match status" value="1"/>
</dbReference>
<dbReference type="SUPFAM" id="SSF53098">
    <property type="entry name" value="Ribonuclease H-like"/>
    <property type="match status" value="1"/>
</dbReference>
<dbReference type="Gene3D" id="2.170.260.10">
    <property type="entry name" value="paz domain"/>
    <property type="match status" value="1"/>
</dbReference>
<evidence type="ECO:0000313" key="4">
    <source>
        <dbReference type="EMBL" id="JAG76717.1"/>
    </source>
</evidence>
<dbReference type="PANTHER" id="PTHR22891">
    <property type="entry name" value="EUKARYOTIC TRANSLATION INITIATION FACTOR 2C"/>
    <property type="match status" value="1"/>
</dbReference>
<dbReference type="Gene3D" id="3.40.50.2300">
    <property type="match status" value="1"/>
</dbReference>
<accession>A0A0C9REZ8</accession>
<organism evidence="4">
    <name type="scientific">Fopius arisanus</name>
    <dbReference type="NCBI Taxonomy" id="64838"/>
    <lineage>
        <taxon>Eukaryota</taxon>
        <taxon>Metazoa</taxon>
        <taxon>Ecdysozoa</taxon>
        <taxon>Arthropoda</taxon>
        <taxon>Hexapoda</taxon>
        <taxon>Insecta</taxon>
        <taxon>Pterygota</taxon>
        <taxon>Neoptera</taxon>
        <taxon>Endopterygota</taxon>
        <taxon>Hymenoptera</taxon>
        <taxon>Apocrita</taxon>
        <taxon>Ichneumonoidea</taxon>
        <taxon>Braconidae</taxon>
        <taxon>Opiinae</taxon>
        <taxon>Fopius</taxon>
    </lineage>
</organism>
<dbReference type="CDD" id="cd04658">
    <property type="entry name" value="Piwi_piwi-like_Euk"/>
    <property type="match status" value="1"/>
</dbReference>
<feature type="domain" description="Piwi" evidence="3">
    <location>
        <begin position="449"/>
        <end position="736"/>
    </location>
</feature>
<dbReference type="GO" id="GO:0034587">
    <property type="term" value="P:piRNA processing"/>
    <property type="evidence" value="ECO:0007669"/>
    <property type="project" value="UniProtKB-ARBA"/>
</dbReference>
<dbReference type="InterPro" id="IPR036085">
    <property type="entry name" value="PAZ_dom_sf"/>
</dbReference>
<protein>
    <submittedName>
        <fullName evidence="4">Piwi_0 protein</fullName>
    </submittedName>
</protein>
<dbReference type="InterPro" id="IPR014811">
    <property type="entry name" value="ArgoL1"/>
</dbReference>
<dbReference type="Pfam" id="PF23278">
    <property type="entry name" value="Piwi_N"/>
    <property type="match status" value="1"/>
</dbReference>
<dbReference type="InterPro" id="IPR036397">
    <property type="entry name" value="RNaseH_sf"/>
</dbReference>
<feature type="domain" description="PAZ" evidence="2">
    <location>
        <begin position="174"/>
        <end position="285"/>
    </location>
</feature>
<dbReference type="SMART" id="SM00949">
    <property type="entry name" value="PAZ"/>
    <property type="match status" value="1"/>
</dbReference>
<name>A0A0C9REZ8_9HYME</name>
<dbReference type="Pfam" id="PF08699">
    <property type="entry name" value="ArgoL1"/>
    <property type="match status" value="1"/>
</dbReference>